<evidence type="ECO:0000313" key="2">
    <source>
        <dbReference type="EMBL" id="OHF02838.1"/>
    </source>
</evidence>
<dbReference type="RefSeq" id="XP_022479976.1">
    <property type="nucleotide sequence ID" value="XM_022613592.1"/>
</dbReference>
<gene>
    <name evidence="2" type="ORF">CORC01_01939</name>
</gene>
<comment type="caution">
    <text evidence="2">The sequence shown here is derived from an EMBL/GenBank/DDBJ whole genome shotgun (WGS) entry which is preliminary data.</text>
</comment>
<dbReference type="EMBL" id="MJBS01000010">
    <property type="protein sequence ID" value="OHF02838.1"/>
    <property type="molecule type" value="Genomic_DNA"/>
</dbReference>
<sequence>MRVGLQDPSKANALSPASPAQLVLRIQHAHLIIPQLSNSATENSPRPLRPPSSPASKSCADTPKLSSSAACHGNSSLAPQILTCCETDFAPFTTRRVKKGPDCASAVLVDSEDPDASRILPGSKGHPCPLQLRALLQSSHVLSTTRDDMLHDTVVARSDAESFPARSACFDTVTWLTAPVTDSRCQAEL</sequence>
<dbReference type="GeneID" id="34555102"/>
<dbReference type="Proteomes" id="UP000176998">
    <property type="component" value="Unassembled WGS sequence"/>
</dbReference>
<proteinExistence type="predicted"/>
<dbReference type="AlphaFoldDB" id="A0A1G4BNF6"/>
<evidence type="ECO:0000256" key="1">
    <source>
        <dbReference type="SAM" id="MobiDB-lite"/>
    </source>
</evidence>
<accession>A0A1G4BNF6</accession>
<evidence type="ECO:0000313" key="3">
    <source>
        <dbReference type="Proteomes" id="UP000176998"/>
    </source>
</evidence>
<protein>
    <submittedName>
        <fullName evidence="2">Uncharacterized protein</fullName>
    </submittedName>
</protein>
<name>A0A1G4BNF6_9PEZI</name>
<reference evidence="2 3" key="1">
    <citation type="submission" date="2016-09" db="EMBL/GenBank/DDBJ databases">
        <authorList>
            <person name="Capua I."/>
            <person name="De Benedictis P."/>
            <person name="Joannis T."/>
            <person name="Lombin L.H."/>
            <person name="Cattoli G."/>
        </authorList>
    </citation>
    <scope>NUCLEOTIDE SEQUENCE [LARGE SCALE GENOMIC DNA]</scope>
    <source>
        <strain evidence="2 3">IMI 309357</strain>
    </source>
</reference>
<keyword evidence="3" id="KW-1185">Reference proteome</keyword>
<organism evidence="2 3">
    <name type="scientific">Colletotrichum orchidophilum</name>
    <dbReference type="NCBI Taxonomy" id="1209926"/>
    <lineage>
        <taxon>Eukaryota</taxon>
        <taxon>Fungi</taxon>
        <taxon>Dikarya</taxon>
        <taxon>Ascomycota</taxon>
        <taxon>Pezizomycotina</taxon>
        <taxon>Sordariomycetes</taxon>
        <taxon>Hypocreomycetidae</taxon>
        <taxon>Glomerellales</taxon>
        <taxon>Glomerellaceae</taxon>
        <taxon>Colletotrichum</taxon>
    </lineage>
</organism>
<feature type="region of interest" description="Disordered" evidence="1">
    <location>
        <begin position="37"/>
        <end position="64"/>
    </location>
</feature>